<feature type="region of interest" description="Disordered" evidence="2">
    <location>
        <begin position="155"/>
        <end position="211"/>
    </location>
</feature>
<evidence type="ECO:0000313" key="4">
    <source>
        <dbReference type="Proteomes" id="UP001162060"/>
    </source>
</evidence>
<dbReference type="Proteomes" id="UP001162060">
    <property type="component" value="Unassembled WGS sequence"/>
</dbReference>
<organism evidence="3 4">
    <name type="scientific">Peronospora matthiolae</name>
    <dbReference type="NCBI Taxonomy" id="2874970"/>
    <lineage>
        <taxon>Eukaryota</taxon>
        <taxon>Sar</taxon>
        <taxon>Stramenopiles</taxon>
        <taxon>Oomycota</taxon>
        <taxon>Peronosporomycetes</taxon>
        <taxon>Peronosporales</taxon>
        <taxon>Peronosporaceae</taxon>
        <taxon>Peronospora</taxon>
    </lineage>
</organism>
<sequence length="211" mass="23178">MLERRLKRPEEVTNAVPTYLARVEIRAKVAYACARSEPRAHLVATMSHSDEDPRDPVNAPQYSAVVLPHPQATVGPVDDSVGFMVAQDDVDAAVNKAVDAQLEAEAALDRAARAERTASEIRQSTREMLEGMRNLECQVLGPAQNGTLPRSMSSALQARQEGRSTFEPFPPGSEPTREAWPEGTLSVSRRRTSVVGATKKGYPAYRRRRSP</sequence>
<dbReference type="AlphaFoldDB" id="A0AAV1TBR8"/>
<keyword evidence="1" id="KW-0175">Coiled coil</keyword>
<evidence type="ECO:0000256" key="1">
    <source>
        <dbReference type="SAM" id="Coils"/>
    </source>
</evidence>
<dbReference type="EMBL" id="CAKLBY020000035">
    <property type="protein sequence ID" value="CAK7908540.1"/>
    <property type="molecule type" value="Genomic_DNA"/>
</dbReference>
<proteinExistence type="predicted"/>
<name>A0AAV1TBR8_9STRA</name>
<reference evidence="3" key="1">
    <citation type="submission" date="2024-01" db="EMBL/GenBank/DDBJ databases">
        <authorList>
            <person name="Webb A."/>
        </authorList>
    </citation>
    <scope>NUCLEOTIDE SEQUENCE</scope>
    <source>
        <strain evidence="3">Pm1</strain>
    </source>
</reference>
<evidence type="ECO:0000256" key="2">
    <source>
        <dbReference type="SAM" id="MobiDB-lite"/>
    </source>
</evidence>
<evidence type="ECO:0000313" key="3">
    <source>
        <dbReference type="EMBL" id="CAK7908540.1"/>
    </source>
</evidence>
<gene>
    <name evidence="3" type="ORF">PM001_LOCUS3748</name>
</gene>
<comment type="caution">
    <text evidence="3">The sequence shown here is derived from an EMBL/GenBank/DDBJ whole genome shotgun (WGS) entry which is preliminary data.</text>
</comment>
<feature type="coiled-coil region" evidence="1">
    <location>
        <begin position="97"/>
        <end position="124"/>
    </location>
</feature>
<accession>A0AAV1TBR8</accession>
<protein>
    <submittedName>
        <fullName evidence="3">Uncharacterized protein</fullName>
    </submittedName>
</protein>